<dbReference type="GO" id="GO:0032790">
    <property type="term" value="P:ribosome disassembly"/>
    <property type="evidence" value="ECO:0007669"/>
    <property type="project" value="TreeGrafter"/>
</dbReference>
<dbReference type="Pfam" id="PF14492">
    <property type="entry name" value="EFG_III"/>
    <property type="match status" value="1"/>
</dbReference>
<keyword evidence="4" id="KW-0251">Elongation factor</keyword>
<dbReference type="Pfam" id="PF00009">
    <property type="entry name" value="GTP_EFTU"/>
    <property type="match status" value="1"/>
</dbReference>
<dbReference type="SUPFAM" id="SSF54980">
    <property type="entry name" value="EF-G C-terminal domain-like"/>
    <property type="match status" value="2"/>
</dbReference>
<dbReference type="Gene3D" id="2.40.30.10">
    <property type="entry name" value="Translation factors"/>
    <property type="match status" value="1"/>
</dbReference>
<dbReference type="PANTHER" id="PTHR43261:SF6">
    <property type="entry name" value="ELONGATION FACTOR G-LIKE PROTEIN"/>
    <property type="match status" value="1"/>
</dbReference>
<dbReference type="EMBL" id="CP035281">
    <property type="protein sequence ID" value="QAT43552.1"/>
    <property type="molecule type" value="Genomic_DNA"/>
</dbReference>
<dbReference type="GO" id="GO:0003924">
    <property type="term" value="F:GTPase activity"/>
    <property type="evidence" value="ECO:0007669"/>
    <property type="project" value="InterPro"/>
</dbReference>
<keyword evidence="1" id="KW-0547">Nucleotide-binding</keyword>
<dbReference type="KEGG" id="amij:EQM06_10155"/>
<name>A0A410PX68_9FIRM</name>
<dbReference type="SUPFAM" id="SSF50447">
    <property type="entry name" value="Translation proteins"/>
    <property type="match status" value="1"/>
</dbReference>
<keyword evidence="5" id="KW-1185">Reference proteome</keyword>
<accession>A0A410PX68</accession>
<dbReference type="InterPro" id="IPR005225">
    <property type="entry name" value="Small_GTP-bd"/>
</dbReference>
<evidence type="ECO:0000313" key="5">
    <source>
        <dbReference type="Proteomes" id="UP000287601"/>
    </source>
</evidence>
<dbReference type="InterPro" id="IPR047872">
    <property type="entry name" value="EFG_IV"/>
</dbReference>
<dbReference type="InterPro" id="IPR014721">
    <property type="entry name" value="Ribsml_uS5_D2-typ_fold_subgr"/>
</dbReference>
<organism evidence="4 5">
    <name type="scientific">Aminipila luticellarii</name>
    <dbReference type="NCBI Taxonomy" id="2507160"/>
    <lineage>
        <taxon>Bacteria</taxon>
        <taxon>Bacillati</taxon>
        <taxon>Bacillota</taxon>
        <taxon>Clostridia</taxon>
        <taxon>Peptostreptococcales</taxon>
        <taxon>Anaerovoracaceae</taxon>
        <taxon>Aminipila</taxon>
    </lineage>
</organism>
<dbReference type="InterPro" id="IPR009022">
    <property type="entry name" value="EFG_III"/>
</dbReference>
<dbReference type="CDD" id="cd01434">
    <property type="entry name" value="EFG_mtEFG1_IV"/>
    <property type="match status" value="1"/>
</dbReference>
<dbReference type="PROSITE" id="PS51722">
    <property type="entry name" value="G_TR_2"/>
    <property type="match status" value="1"/>
</dbReference>
<dbReference type="PANTHER" id="PTHR43261">
    <property type="entry name" value="TRANSLATION ELONGATION FACTOR G-RELATED"/>
    <property type="match status" value="1"/>
</dbReference>
<dbReference type="GO" id="GO:0003746">
    <property type="term" value="F:translation elongation factor activity"/>
    <property type="evidence" value="ECO:0007669"/>
    <property type="project" value="UniProtKB-KW"/>
</dbReference>
<dbReference type="Gene3D" id="3.30.70.240">
    <property type="match status" value="1"/>
</dbReference>
<keyword evidence="2" id="KW-0342">GTP-binding</keyword>
<dbReference type="Pfam" id="PF03764">
    <property type="entry name" value="EFG_IV"/>
    <property type="match status" value="1"/>
</dbReference>
<evidence type="ECO:0000313" key="4">
    <source>
        <dbReference type="EMBL" id="QAT43552.1"/>
    </source>
</evidence>
<dbReference type="GO" id="GO:0005525">
    <property type="term" value="F:GTP binding"/>
    <property type="evidence" value="ECO:0007669"/>
    <property type="project" value="UniProtKB-KW"/>
</dbReference>
<dbReference type="InterPro" id="IPR020568">
    <property type="entry name" value="Ribosomal_Su5_D2-typ_SF"/>
</dbReference>
<reference evidence="4 5" key="1">
    <citation type="submission" date="2019-01" db="EMBL/GenBank/DDBJ databases">
        <title>Draft genomes of a novel of Aminipila strains.</title>
        <authorList>
            <person name="Ma S."/>
        </authorList>
    </citation>
    <scope>NUCLEOTIDE SEQUENCE [LARGE SCALE GENOMIC DNA]</scope>
    <source>
        <strain evidence="5">JN-39</strain>
    </source>
</reference>
<dbReference type="RefSeq" id="WP_128746331.1">
    <property type="nucleotide sequence ID" value="NZ_CP035281.1"/>
</dbReference>
<dbReference type="SUPFAM" id="SSF52540">
    <property type="entry name" value="P-loop containing nucleoside triphosphate hydrolases"/>
    <property type="match status" value="1"/>
</dbReference>
<dbReference type="InterPro" id="IPR005517">
    <property type="entry name" value="Transl_elong_EFG/EF2_IV"/>
</dbReference>
<dbReference type="Pfam" id="PF22042">
    <property type="entry name" value="EF-G_D2"/>
    <property type="match status" value="1"/>
</dbReference>
<dbReference type="SMART" id="SM00838">
    <property type="entry name" value="EFG_C"/>
    <property type="match status" value="1"/>
</dbReference>
<dbReference type="NCBIfam" id="TIGR00231">
    <property type="entry name" value="small_GTP"/>
    <property type="match status" value="1"/>
</dbReference>
<dbReference type="Pfam" id="PF00679">
    <property type="entry name" value="EFG_C"/>
    <property type="match status" value="1"/>
</dbReference>
<dbReference type="OrthoDB" id="9804431at2"/>
<dbReference type="InterPro" id="IPR035649">
    <property type="entry name" value="EFG_V"/>
</dbReference>
<dbReference type="InterPro" id="IPR027417">
    <property type="entry name" value="P-loop_NTPase"/>
</dbReference>
<dbReference type="InterPro" id="IPR035647">
    <property type="entry name" value="EFG_III/V"/>
</dbReference>
<dbReference type="CDD" id="cd04088">
    <property type="entry name" value="EFG_mtEFG_II"/>
    <property type="match status" value="1"/>
</dbReference>
<dbReference type="FunFam" id="3.30.70.240:FF:000001">
    <property type="entry name" value="Elongation factor G"/>
    <property type="match status" value="1"/>
</dbReference>
<sequence>MKGYTSDTIRNVALVGHGGCGKTTFLESALLATGVINRLGRVEDGNTVSDYDKMEIEKGYSINTSVVPIEWKDSKINFIDTPGYFDFIGEVNAALRAAEAAVILVDAGAGIQVGTEQAWKACERYKKPRFIVINKRDKDEFDFYKTFDELKAKFGDTLIPFSWPLSAEIDEGLKEAIAMTDDALMDKYFNGDEFTDDEIRKGLRHGIADGVIVPVCSSAFSLGHGIEGLLDLLITYVPTPLEHGPYYGFNDQNEHIERVSVVDAPMSAFVFKTIVDPFVGKISIMKVITGKINSGTEVLNERTGKVEKLGKLFFLRGKNQLELNYAEAGDIVAVAKLQYTLSGDTLCDKSDVIRYLPLDYPEPSYFIAIEAVDKGDEEKMGTGLNKLREEDPSFMVTRNNETHQTLLGGQGEIQLGIIIAKLKDRFGVSVKTVPQKIAYRETIKGQSDVQGKHKKQSGGAGQYGDVHIRFSPSDQEFEFSEQLFGGSIPKNYVPAVEKGLIESLQKGPLAGCKVVNVKAVLYDGSYHDVDSNEISFKIAAALAFKKGIVEAKPCLLEPVMHLEITVPDDYMGDVMGDMNKRRGKILGMEPIQGGGQKLLAEAPQAEVFDYSVSLRAMTQARGSFTQRFERYEEVPAHLAEKIIAKHKAEMEA</sequence>
<dbReference type="InterPro" id="IPR053905">
    <property type="entry name" value="EF-G-like_DII"/>
</dbReference>
<evidence type="ECO:0000256" key="1">
    <source>
        <dbReference type="ARBA" id="ARBA00022741"/>
    </source>
</evidence>
<dbReference type="Gene3D" id="3.30.70.870">
    <property type="entry name" value="Elongation Factor G (Translational Gtpase), domain 3"/>
    <property type="match status" value="1"/>
</dbReference>
<dbReference type="NCBIfam" id="NF009381">
    <property type="entry name" value="PRK12740.1-5"/>
    <property type="match status" value="1"/>
</dbReference>
<dbReference type="CDD" id="cd03713">
    <property type="entry name" value="EFG_mtEFG_C"/>
    <property type="match status" value="1"/>
</dbReference>
<dbReference type="InterPro" id="IPR000795">
    <property type="entry name" value="T_Tr_GTP-bd_dom"/>
</dbReference>
<keyword evidence="4" id="KW-0648">Protein biosynthesis</keyword>
<feature type="domain" description="Tr-type G" evidence="3">
    <location>
        <begin position="7"/>
        <end position="241"/>
    </location>
</feature>
<gene>
    <name evidence="4" type="ORF">EQM06_10155</name>
</gene>
<evidence type="ECO:0000259" key="3">
    <source>
        <dbReference type="PROSITE" id="PS51722"/>
    </source>
</evidence>
<dbReference type="FunFam" id="3.30.230.10:FF:000003">
    <property type="entry name" value="Elongation factor G"/>
    <property type="match status" value="1"/>
</dbReference>
<proteinExistence type="predicted"/>
<dbReference type="PRINTS" id="PR00315">
    <property type="entry name" value="ELONGATNFCT"/>
</dbReference>
<dbReference type="InterPro" id="IPR000640">
    <property type="entry name" value="EFG_V-like"/>
</dbReference>
<dbReference type="Gene3D" id="3.30.230.10">
    <property type="match status" value="1"/>
</dbReference>
<dbReference type="CDD" id="cd16262">
    <property type="entry name" value="EFG_III"/>
    <property type="match status" value="1"/>
</dbReference>
<dbReference type="SMART" id="SM00889">
    <property type="entry name" value="EFG_IV"/>
    <property type="match status" value="1"/>
</dbReference>
<dbReference type="AlphaFoldDB" id="A0A410PX68"/>
<dbReference type="InterPro" id="IPR009000">
    <property type="entry name" value="Transl_B-barrel_sf"/>
</dbReference>
<dbReference type="Gene3D" id="3.40.50.300">
    <property type="entry name" value="P-loop containing nucleotide triphosphate hydrolases"/>
    <property type="match status" value="1"/>
</dbReference>
<protein>
    <submittedName>
        <fullName evidence="4">Elongation factor G</fullName>
    </submittedName>
</protein>
<dbReference type="SUPFAM" id="SSF54211">
    <property type="entry name" value="Ribosomal protein S5 domain 2-like"/>
    <property type="match status" value="1"/>
</dbReference>
<dbReference type="InterPro" id="IPR041095">
    <property type="entry name" value="EFG_II"/>
</dbReference>
<dbReference type="Proteomes" id="UP000287601">
    <property type="component" value="Chromosome"/>
</dbReference>
<evidence type="ECO:0000256" key="2">
    <source>
        <dbReference type="ARBA" id="ARBA00023134"/>
    </source>
</evidence>